<protein>
    <submittedName>
        <fullName evidence="1">HAD family hydrolase</fullName>
    </submittedName>
</protein>
<dbReference type="Gene3D" id="3.40.50.1000">
    <property type="entry name" value="HAD superfamily/HAD-like"/>
    <property type="match status" value="1"/>
</dbReference>
<gene>
    <name evidence="1" type="ORF">LWC34_47250</name>
</gene>
<keyword evidence="1" id="KW-0378">Hydrolase</keyword>
<dbReference type="GO" id="GO:0016787">
    <property type="term" value="F:hydrolase activity"/>
    <property type="evidence" value="ECO:0007669"/>
    <property type="project" value="UniProtKB-KW"/>
</dbReference>
<organism evidence="1 2">
    <name type="scientific">Kibdelosporangium philippinense</name>
    <dbReference type="NCBI Taxonomy" id="211113"/>
    <lineage>
        <taxon>Bacteria</taxon>
        <taxon>Bacillati</taxon>
        <taxon>Actinomycetota</taxon>
        <taxon>Actinomycetes</taxon>
        <taxon>Pseudonocardiales</taxon>
        <taxon>Pseudonocardiaceae</taxon>
        <taxon>Kibdelosporangium</taxon>
    </lineage>
</organism>
<dbReference type="InterPro" id="IPR006379">
    <property type="entry name" value="HAD-SF_hydro_IIB"/>
</dbReference>
<dbReference type="Gene3D" id="3.30.1240.10">
    <property type="match status" value="1"/>
</dbReference>
<dbReference type="PANTHER" id="PTHR10000">
    <property type="entry name" value="PHOSPHOSERINE PHOSPHATASE"/>
    <property type="match status" value="1"/>
</dbReference>
<dbReference type="PANTHER" id="PTHR10000:SF8">
    <property type="entry name" value="HAD SUPERFAMILY HYDROLASE-LIKE, TYPE 3"/>
    <property type="match status" value="1"/>
</dbReference>
<name>A0ABS8ZVB8_9PSEU</name>
<keyword evidence="2" id="KW-1185">Reference proteome</keyword>
<dbReference type="SUPFAM" id="SSF56784">
    <property type="entry name" value="HAD-like"/>
    <property type="match status" value="1"/>
</dbReference>
<dbReference type="Proteomes" id="UP001521150">
    <property type="component" value="Unassembled WGS sequence"/>
</dbReference>
<proteinExistence type="predicted"/>
<dbReference type="Pfam" id="PF08282">
    <property type="entry name" value="Hydrolase_3"/>
    <property type="match status" value="1"/>
</dbReference>
<comment type="caution">
    <text evidence="1">The sequence shown here is derived from an EMBL/GenBank/DDBJ whole genome shotgun (WGS) entry which is preliminary data.</text>
</comment>
<dbReference type="EMBL" id="JAJVCN010000004">
    <property type="protein sequence ID" value="MCE7010353.1"/>
    <property type="molecule type" value="Genomic_DNA"/>
</dbReference>
<evidence type="ECO:0000313" key="2">
    <source>
        <dbReference type="Proteomes" id="UP001521150"/>
    </source>
</evidence>
<sequence length="254" mass="26721">MDGTVVRSDGTISSRTVAAFAKVEQAGAEFVAVTGRPPRLMDEVAEAFGNRGIAICSNGAYLYDMHTRQVVAEYTITAADLVDAVGKLRAAIPDIGIAVEHATSLAADALYEPWDWDRGVTIERLEDAALLSRPGPKLLARHPAMSNDELLTIAAPILAGLVNVYHSNGLRLIEATALGVSKAAALADLALHKGIDQADVIAFGDMPNDLPMLEWAGTAYGVANAHPDVLAIVDHVIGGNEDDGVAEVLEALYS</sequence>
<dbReference type="InterPro" id="IPR023214">
    <property type="entry name" value="HAD_sf"/>
</dbReference>
<dbReference type="InterPro" id="IPR036412">
    <property type="entry name" value="HAD-like_sf"/>
</dbReference>
<dbReference type="NCBIfam" id="TIGR01484">
    <property type="entry name" value="HAD-SF-IIB"/>
    <property type="match status" value="1"/>
</dbReference>
<evidence type="ECO:0000313" key="1">
    <source>
        <dbReference type="EMBL" id="MCE7010353.1"/>
    </source>
</evidence>
<accession>A0ABS8ZVB8</accession>
<reference evidence="1 2" key="1">
    <citation type="submission" date="2021-12" db="EMBL/GenBank/DDBJ databases">
        <title>Genome sequence of Kibdelosporangium philippinense ATCC 49844.</title>
        <authorList>
            <person name="Fedorov E.A."/>
            <person name="Omeragic M."/>
            <person name="Shalygina K.F."/>
            <person name="Maclea K.S."/>
        </authorList>
    </citation>
    <scope>NUCLEOTIDE SEQUENCE [LARGE SCALE GENOMIC DNA]</scope>
    <source>
        <strain evidence="1 2">ATCC 49844</strain>
    </source>
</reference>